<dbReference type="CDD" id="cd16913">
    <property type="entry name" value="YkuD_like"/>
    <property type="match status" value="1"/>
</dbReference>
<keyword evidence="6 7" id="KW-0961">Cell wall biogenesis/degradation</keyword>
<dbReference type="InterPro" id="IPR002477">
    <property type="entry name" value="Peptidoglycan-bd-like"/>
</dbReference>
<dbReference type="InterPro" id="IPR052905">
    <property type="entry name" value="LD-transpeptidase_YkuD-like"/>
</dbReference>
<proteinExistence type="inferred from homology"/>
<protein>
    <submittedName>
        <fullName evidence="10">Murein L,D-transpeptidase YcbB/YkuD</fullName>
    </submittedName>
</protein>
<evidence type="ECO:0000256" key="7">
    <source>
        <dbReference type="PROSITE-ProRule" id="PRU01373"/>
    </source>
</evidence>
<dbReference type="GO" id="GO:0004180">
    <property type="term" value="F:carboxypeptidase activity"/>
    <property type="evidence" value="ECO:0007669"/>
    <property type="project" value="UniProtKB-ARBA"/>
</dbReference>
<feature type="signal peptide" evidence="8">
    <location>
        <begin position="1"/>
        <end position="23"/>
    </location>
</feature>
<evidence type="ECO:0000313" key="10">
    <source>
        <dbReference type="EMBL" id="SEG62568.1"/>
    </source>
</evidence>
<evidence type="ECO:0000256" key="4">
    <source>
        <dbReference type="ARBA" id="ARBA00022960"/>
    </source>
</evidence>
<sequence>MRNWLLLSLLSFVTLSFSSIGGAAPDQVVVNSSDLKSYSVKHIEPVLKITNAAQVQQDVDVSAVLADNDLLYPSLVEYLYTRLSKNKLWDDDELNAQVNLQLDLVTLAGFSPLFQARMEQVQAAFQQGDTGRYDRLTTDTFLLYISYVAAAEKAGKAWFFTTSLTEPLTRPSATEVDLFVKAFESGEVPEYLSRFASPMLNQPGFERVYIDLLSRAQLPPTIYEQYGLMRLGDRLEPQQYRLLLEKLTEAGIAVEYRDDGYIDEALDFSIRQFQVQYGLDDDGIIGPNTVEWLNKTAEDKLRILALNSERSRLWPQQRENIILVNVPNFQLEYWDEGYARFESRVIVGRTSRQTPLLETQMDSLILNPTWNVPWKIMVKDIIPKVKQDPTYLFSQRFDIIEGWDSKVKIDPTMINWRAVKAQQFPYRMRQQAGELNALGQYKFNTPNPQAIFLHDTPSKHLFDESLRAFSSGCIRVENADEFAEVLLEQQGKSLEEVATERPNKSVAFKQRIPVYIIYQTAWMSEGKAYFRGDIYDYDTKRDSLISGEFSKN</sequence>
<comment type="similarity">
    <text evidence="2">Belongs to the YkuD family.</text>
</comment>
<dbReference type="SUPFAM" id="SSF47090">
    <property type="entry name" value="PGBD-like"/>
    <property type="match status" value="1"/>
</dbReference>
<dbReference type="PANTHER" id="PTHR41533:SF1">
    <property type="entry name" value="L,D-TRANSPEPTIDASE YCBB-RELATED"/>
    <property type="match status" value="1"/>
</dbReference>
<gene>
    <name evidence="10" type="ORF">SAMN04488244_12434</name>
</gene>
<feature type="active site" description="Nucleophile" evidence="7">
    <location>
        <position position="473"/>
    </location>
</feature>
<organism evidence="10 11">
    <name type="scientific">Vibrio hangzhouensis</name>
    <dbReference type="NCBI Taxonomy" id="462991"/>
    <lineage>
        <taxon>Bacteria</taxon>
        <taxon>Pseudomonadati</taxon>
        <taxon>Pseudomonadota</taxon>
        <taxon>Gammaproteobacteria</taxon>
        <taxon>Vibrionales</taxon>
        <taxon>Vibrionaceae</taxon>
        <taxon>Vibrio</taxon>
    </lineage>
</organism>
<keyword evidence="5 7" id="KW-0573">Peptidoglycan synthesis</keyword>
<dbReference type="InterPro" id="IPR005490">
    <property type="entry name" value="LD_TPept_cat_dom"/>
</dbReference>
<evidence type="ECO:0000256" key="2">
    <source>
        <dbReference type="ARBA" id="ARBA00005992"/>
    </source>
</evidence>
<accession>A0A1H6BPD4</accession>
<keyword evidence="4 7" id="KW-0133">Cell shape</keyword>
<dbReference type="PROSITE" id="PS52029">
    <property type="entry name" value="LD_TPASE"/>
    <property type="match status" value="1"/>
</dbReference>
<dbReference type="EMBL" id="FNVG01000024">
    <property type="protein sequence ID" value="SEG62568.1"/>
    <property type="molecule type" value="Genomic_DNA"/>
</dbReference>
<dbReference type="SUPFAM" id="SSF141523">
    <property type="entry name" value="L,D-transpeptidase catalytic domain-like"/>
    <property type="match status" value="1"/>
</dbReference>
<dbReference type="GO" id="GO:0008360">
    <property type="term" value="P:regulation of cell shape"/>
    <property type="evidence" value="ECO:0007669"/>
    <property type="project" value="UniProtKB-UniRule"/>
</dbReference>
<dbReference type="GO" id="GO:0009252">
    <property type="term" value="P:peptidoglycan biosynthetic process"/>
    <property type="evidence" value="ECO:0007669"/>
    <property type="project" value="UniProtKB-UniPathway"/>
</dbReference>
<evidence type="ECO:0000256" key="1">
    <source>
        <dbReference type="ARBA" id="ARBA00004752"/>
    </source>
</evidence>
<dbReference type="OrthoDB" id="9778545at2"/>
<dbReference type="Gene3D" id="2.40.440.10">
    <property type="entry name" value="L,D-transpeptidase catalytic domain-like"/>
    <property type="match status" value="1"/>
</dbReference>
<dbReference type="GO" id="GO:0071555">
    <property type="term" value="P:cell wall organization"/>
    <property type="evidence" value="ECO:0007669"/>
    <property type="project" value="UniProtKB-UniRule"/>
</dbReference>
<dbReference type="Pfam" id="PF01471">
    <property type="entry name" value="PG_binding_1"/>
    <property type="match status" value="1"/>
</dbReference>
<feature type="active site" description="Proton donor/acceptor" evidence="7">
    <location>
        <position position="454"/>
    </location>
</feature>
<evidence type="ECO:0000256" key="6">
    <source>
        <dbReference type="ARBA" id="ARBA00023316"/>
    </source>
</evidence>
<dbReference type="Gene3D" id="1.10.101.10">
    <property type="entry name" value="PGBD-like superfamily/PGBD"/>
    <property type="match status" value="1"/>
</dbReference>
<evidence type="ECO:0000256" key="8">
    <source>
        <dbReference type="SAM" id="SignalP"/>
    </source>
</evidence>
<dbReference type="Pfam" id="PF03734">
    <property type="entry name" value="YkuD"/>
    <property type="match status" value="1"/>
</dbReference>
<dbReference type="Proteomes" id="UP000236721">
    <property type="component" value="Unassembled WGS sequence"/>
</dbReference>
<dbReference type="AlphaFoldDB" id="A0A1H6BPD4"/>
<evidence type="ECO:0000256" key="5">
    <source>
        <dbReference type="ARBA" id="ARBA00022984"/>
    </source>
</evidence>
<dbReference type="GO" id="GO:0016740">
    <property type="term" value="F:transferase activity"/>
    <property type="evidence" value="ECO:0007669"/>
    <property type="project" value="UniProtKB-KW"/>
</dbReference>
<dbReference type="PANTHER" id="PTHR41533">
    <property type="entry name" value="L,D-TRANSPEPTIDASE HI_1667-RELATED"/>
    <property type="match status" value="1"/>
</dbReference>
<evidence type="ECO:0000256" key="3">
    <source>
        <dbReference type="ARBA" id="ARBA00022679"/>
    </source>
</evidence>
<comment type="pathway">
    <text evidence="1 7">Cell wall biogenesis; peptidoglycan biosynthesis.</text>
</comment>
<evidence type="ECO:0000313" key="11">
    <source>
        <dbReference type="Proteomes" id="UP000236721"/>
    </source>
</evidence>
<feature type="domain" description="L,D-TPase catalytic" evidence="9">
    <location>
        <begin position="320"/>
        <end position="497"/>
    </location>
</feature>
<keyword evidence="11" id="KW-1185">Reference proteome</keyword>
<dbReference type="InterPro" id="IPR038063">
    <property type="entry name" value="Transpep_catalytic_dom"/>
</dbReference>
<keyword evidence="3" id="KW-0808">Transferase</keyword>
<reference evidence="11" key="1">
    <citation type="submission" date="2016-10" db="EMBL/GenBank/DDBJ databases">
        <authorList>
            <person name="Varghese N."/>
            <person name="Submissions S."/>
        </authorList>
    </citation>
    <scope>NUCLEOTIDE SEQUENCE [LARGE SCALE GENOMIC DNA]</scope>
    <source>
        <strain evidence="11">CGMCC 1.7062</strain>
    </source>
</reference>
<feature type="chain" id="PRO_5009293954" evidence="8">
    <location>
        <begin position="24"/>
        <end position="552"/>
    </location>
</feature>
<evidence type="ECO:0000259" key="9">
    <source>
        <dbReference type="PROSITE" id="PS52029"/>
    </source>
</evidence>
<dbReference type="InterPro" id="IPR036365">
    <property type="entry name" value="PGBD-like_sf"/>
</dbReference>
<keyword evidence="8" id="KW-0732">Signal</keyword>
<dbReference type="RefSeq" id="WP_103881910.1">
    <property type="nucleotide sequence ID" value="NZ_FNVG01000024.1"/>
</dbReference>
<name>A0A1H6BPD4_9VIBR</name>
<dbReference type="UniPathway" id="UPA00219"/>
<dbReference type="InterPro" id="IPR036366">
    <property type="entry name" value="PGBDSf"/>
</dbReference>